<protein>
    <submittedName>
        <fullName evidence="2">Uncharacterized protein</fullName>
    </submittedName>
</protein>
<evidence type="ECO:0000256" key="1">
    <source>
        <dbReference type="SAM" id="SignalP"/>
    </source>
</evidence>
<proteinExistence type="predicted"/>
<dbReference type="RefSeq" id="WP_184059001.1">
    <property type="nucleotide sequence ID" value="NZ_JACIJK010000009.1"/>
</dbReference>
<sequence>MAMALCLAATPAVVAAETQWPELPATGFIRGRPATVQDAREGSAVFSMNGGGKGPLTSEIPQYAVWTDEHGVKRPAILVQAERAQDGAEMVGLRSLAGSEIVATMPEVTLLGTRKPH</sequence>
<keyword evidence="1" id="KW-0732">Signal</keyword>
<dbReference type="AlphaFoldDB" id="A0A7W9BF34"/>
<name>A0A7W9BF34_9SPHN</name>
<reference evidence="2 3" key="1">
    <citation type="submission" date="2020-08" db="EMBL/GenBank/DDBJ databases">
        <title>Genomic Encyclopedia of Type Strains, Phase IV (KMG-IV): sequencing the most valuable type-strain genomes for metagenomic binning, comparative biology and taxonomic classification.</title>
        <authorList>
            <person name="Goeker M."/>
        </authorList>
    </citation>
    <scope>NUCLEOTIDE SEQUENCE [LARGE SCALE GENOMIC DNA]</scope>
    <source>
        <strain evidence="2 3">DSM 100044</strain>
    </source>
</reference>
<feature type="chain" id="PRO_5031447374" evidence="1">
    <location>
        <begin position="16"/>
        <end position="117"/>
    </location>
</feature>
<feature type="signal peptide" evidence="1">
    <location>
        <begin position="1"/>
        <end position="15"/>
    </location>
</feature>
<keyword evidence="3" id="KW-1185">Reference proteome</keyword>
<evidence type="ECO:0000313" key="3">
    <source>
        <dbReference type="Proteomes" id="UP000546200"/>
    </source>
</evidence>
<dbReference type="Proteomes" id="UP000546200">
    <property type="component" value="Unassembled WGS sequence"/>
</dbReference>
<accession>A0A7W9BF34</accession>
<organism evidence="2 3">
    <name type="scientific">Sphingomonas aerophila</name>
    <dbReference type="NCBI Taxonomy" id="1344948"/>
    <lineage>
        <taxon>Bacteria</taxon>
        <taxon>Pseudomonadati</taxon>
        <taxon>Pseudomonadota</taxon>
        <taxon>Alphaproteobacteria</taxon>
        <taxon>Sphingomonadales</taxon>
        <taxon>Sphingomonadaceae</taxon>
        <taxon>Sphingomonas</taxon>
    </lineage>
</organism>
<evidence type="ECO:0000313" key="2">
    <source>
        <dbReference type="EMBL" id="MBB5716064.1"/>
    </source>
</evidence>
<comment type="caution">
    <text evidence="2">The sequence shown here is derived from an EMBL/GenBank/DDBJ whole genome shotgun (WGS) entry which is preliminary data.</text>
</comment>
<dbReference type="EMBL" id="JACIJK010000009">
    <property type="protein sequence ID" value="MBB5716064.1"/>
    <property type="molecule type" value="Genomic_DNA"/>
</dbReference>
<gene>
    <name evidence="2" type="ORF">FHS94_002924</name>
</gene>